<protein>
    <submittedName>
        <fullName evidence="4">Uncharacterized protein</fullName>
    </submittedName>
</protein>
<evidence type="ECO:0000259" key="2">
    <source>
        <dbReference type="Pfam" id="PF24809"/>
    </source>
</evidence>
<comment type="caution">
    <text evidence="4">The sequence shown here is derived from an EMBL/GenBank/DDBJ whole genome shotgun (WGS) entry which is preliminary data.</text>
</comment>
<feature type="domain" description="DUF7708" evidence="2">
    <location>
        <begin position="70"/>
        <end position="201"/>
    </location>
</feature>
<proteinExistence type="predicted"/>
<keyword evidence="1" id="KW-0677">Repeat</keyword>
<gene>
    <name evidence="4" type="ORF">QBC37DRAFT_444263</name>
</gene>
<evidence type="ECO:0000259" key="3">
    <source>
        <dbReference type="Pfam" id="PF24883"/>
    </source>
</evidence>
<organism evidence="4 5">
    <name type="scientific">Rhypophila decipiens</name>
    <dbReference type="NCBI Taxonomy" id="261697"/>
    <lineage>
        <taxon>Eukaryota</taxon>
        <taxon>Fungi</taxon>
        <taxon>Dikarya</taxon>
        <taxon>Ascomycota</taxon>
        <taxon>Pezizomycotina</taxon>
        <taxon>Sordariomycetes</taxon>
        <taxon>Sordariomycetidae</taxon>
        <taxon>Sordariales</taxon>
        <taxon>Naviculisporaceae</taxon>
        <taxon>Rhypophila</taxon>
    </lineage>
</organism>
<dbReference type="Pfam" id="PF24809">
    <property type="entry name" value="DUF7708"/>
    <property type="match status" value="1"/>
</dbReference>
<dbReference type="AlphaFoldDB" id="A0AAN6XWC6"/>
<sequence>MPLRPRVSPMAQRTIRAAFDDLERTISEKDKIGFASTTLENVVKAAHAIEDELAARQLLRNMRRLSPLFTGLEHYSKSIEVVCNGTPYLAWIWAPIKLVLKVASDYIEAFEKLIVAYARIAEPLARFNLLHQTHFDNLEIQQALAMFYSDILRFHKEAYKFVRRGGWKILFMTSWGQFQRRFDSIIDDLKAHEGLVDKTVNAVGSCDIRKTREGVEVLRMERLERVAKEDEDRTAAQYIAIVGWLKMDDAEQTKILDTVLVEPRNVLMAQITEFLRSAGKSLVISHISTYAQPSSTEYDQILRSILLQLVRSDTDLIAYIYDQFIVGKKAVTAQALERIILEAVRAISNNPATTRYVHILLDGLDECENNKQLKIVALLERITSCAFESPTAVCKVLISCRILAPTSQRLGQKHAVSLSDENVAMERSIGFYASQRLSQLRSRWSHTDSELKEIELRLAAKANGMFLWAKLVLNYIEANMLFKQSEVIEAVNVLPRELSDFYGRILTQLLATFDKRSVTRLESILGWIAFAKRPLRRAELRSALAFSCEESEVHVQELVSNYIFDLCAPLIEERPDSTFAFVHISVKEYASFS</sequence>
<dbReference type="InterPro" id="IPR027417">
    <property type="entry name" value="P-loop_NTPase"/>
</dbReference>
<evidence type="ECO:0000256" key="1">
    <source>
        <dbReference type="ARBA" id="ARBA00022737"/>
    </source>
</evidence>
<dbReference type="PANTHER" id="PTHR10039:SF14">
    <property type="entry name" value="NACHT DOMAIN-CONTAINING PROTEIN"/>
    <property type="match status" value="1"/>
</dbReference>
<evidence type="ECO:0000313" key="5">
    <source>
        <dbReference type="Proteomes" id="UP001301769"/>
    </source>
</evidence>
<feature type="domain" description="Nephrocystin 3-like N-terminal" evidence="3">
    <location>
        <begin position="266"/>
        <end position="401"/>
    </location>
</feature>
<accession>A0AAN6XWC6</accession>
<dbReference type="InterPro" id="IPR056884">
    <property type="entry name" value="NPHP3-like_N"/>
</dbReference>
<dbReference type="Gene3D" id="3.40.50.300">
    <property type="entry name" value="P-loop containing nucleotide triphosphate hydrolases"/>
    <property type="match status" value="1"/>
</dbReference>
<dbReference type="Proteomes" id="UP001301769">
    <property type="component" value="Unassembled WGS sequence"/>
</dbReference>
<name>A0AAN6XWC6_9PEZI</name>
<dbReference type="InterPro" id="IPR056125">
    <property type="entry name" value="DUF7708"/>
</dbReference>
<reference evidence="4" key="1">
    <citation type="journal article" date="2023" name="Mol. Phylogenet. Evol.">
        <title>Genome-scale phylogeny and comparative genomics of the fungal order Sordariales.</title>
        <authorList>
            <person name="Hensen N."/>
            <person name="Bonometti L."/>
            <person name="Westerberg I."/>
            <person name="Brannstrom I.O."/>
            <person name="Guillou S."/>
            <person name="Cros-Aarteil S."/>
            <person name="Calhoun S."/>
            <person name="Haridas S."/>
            <person name="Kuo A."/>
            <person name="Mondo S."/>
            <person name="Pangilinan J."/>
            <person name="Riley R."/>
            <person name="LaButti K."/>
            <person name="Andreopoulos B."/>
            <person name="Lipzen A."/>
            <person name="Chen C."/>
            <person name="Yan M."/>
            <person name="Daum C."/>
            <person name="Ng V."/>
            <person name="Clum A."/>
            <person name="Steindorff A."/>
            <person name="Ohm R.A."/>
            <person name="Martin F."/>
            <person name="Silar P."/>
            <person name="Natvig D.O."/>
            <person name="Lalanne C."/>
            <person name="Gautier V."/>
            <person name="Ament-Velasquez S.L."/>
            <person name="Kruys A."/>
            <person name="Hutchinson M.I."/>
            <person name="Powell A.J."/>
            <person name="Barry K."/>
            <person name="Miller A.N."/>
            <person name="Grigoriev I.V."/>
            <person name="Debuchy R."/>
            <person name="Gladieux P."/>
            <person name="Hiltunen Thoren M."/>
            <person name="Johannesson H."/>
        </authorList>
    </citation>
    <scope>NUCLEOTIDE SEQUENCE</scope>
    <source>
        <strain evidence="4">PSN293</strain>
    </source>
</reference>
<dbReference type="PANTHER" id="PTHR10039">
    <property type="entry name" value="AMELOGENIN"/>
    <property type="match status" value="1"/>
</dbReference>
<evidence type="ECO:0000313" key="4">
    <source>
        <dbReference type="EMBL" id="KAK4207806.1"/>
    </source>
</evidence>
<reference evidence="4" key="2">
    <citation type="submission" date="2023-05" db="EMBL/GenBank/DDBJ databases">
        <authorList>
            <consortium name="Lawrence Berkeley National Laboratory"/>
            <person name="Steindorff A."/>
            <person name="Hensen N."/>
            <person name="Bonometti L."/>
            <person name="Westerberg I."/>
            <person name="Brannstrom I.O."/>
            <person name="Guillou S."/>
            <person name="Cros-Aarteil S."/>
            <person name="Calhoun S."/>
            <person name="Haridas S."/>
            <person name="Kuo A."/>
            <person name="Mondo S."/>
            <person name="Pangilinan J."/>
            <person name="Riley R."/>
            <person name="Labutti K."/>
            <person name="Andreopoulos B."/>
            <person name="Lipzen A."/>
            <person name="Chen C."/>
            <person name="Yanf M."/>
            <person name="Daum C."/>
            <person name="Ng V."/>
            <person name="Clum A."/>
            <person name="Ohm R."/>
            <person name="Martin F."/>
            <person name="Silar P."/>
            <person name="Natvig D."/>
            <person name="Lalanne C."/>
            <person name="Gautier V."/>
            <person name="Ament-Velasquez S.L."/>
            <person name="Kruys A."/>
            <person name="Hutchinson M.I."/>
            <person name="Powell A.J."/>
            <person name="Barry K."/>
            <person name="Miller A.N."/>
            <person name="Grigoriev I.V."/>
            <person name="Debuchy R."/>
            <person name="Gladieux P."/>
            <person name="Thoren M.H."/>
            <person name="Johannesson H."/>
        </authorList>
    </citation>
    <scope>NUCLEOTIDE SEQUENCE</scope>
    <source>
        <strain evidence="4">PSN293</strain>
    </source>
</reference>
<dbReference type="EMBL" id="MU858272">
    <property type="protein sequence ID" value="KAK4207806.1"/>
    <property type="molecule type" value="Genomic_DNA"/>
</dbReference>
<keyword evidence="5" id="KW-1185">Reference proteome</keyword>
<dbReference type="Pfam" id="PF24883">
    <property type="entry name" value="NPHP3_N"/>
    <property type="match status" value="1"/>
</dbReference>